<dbReference type="SUPFAM" id="SSF53474">
    <property type="entry name" value="alpha/beta-Hydrolases"/>
    <property type="match status" value="1"/>
</dbReference>
<dbReference type="Gene3D" id="3.40.50.1820">
    <property type="entry name" value="alpha/beta hydrolase"/>
    <property type="match status" value="1"/>
</dbReference>
<dbReference type="PANTHER" id="PTHR35602">
    <property type="entry name" value="ESTERASE YQIA-RELATED"/>
    <property type="match status" value="1"/>
</dbReference>
<name>A0A2L0XA85_9BURK</name>
<organism evidence="1 2">
    <name type="scientific">Cupriavidus metallidurans</name>
    <dbReference type="NCBI Taxonomy" id="119219"/>
    <lineage>
        <taxon>Bacteria</taxon>
        <taxon>Pseudomonadati</taxon>
        <taxon>Pseudomonadota</taxon>
        <taxon>Betaproteobacteria</taxon>
        <taxon>Burkholderiales</taxon>
        <taxon>Burkholderiaceae</taxon>
        <taxon>Cupriavidus</taxon>
    </lineage>
</organism>
<evidence type="ECO:0000313" key="1">
    <source>
        <dbReference type="EMBL" id="QBP11063.1"/>
    </source>
</evidence>
<reference evidence="1 2" key="1">
    <citation type="submission" date="2019-03" db="EMBL/GenBank/DDBJ databases">
        <title>Comparative insights into the high quality Complete genome sequence of highly metal resistant Cupriavidus metallidurans strain BS1 isolated from a gold-copper mine.</title>
        <authorList>
            <person name="Mazhar H.S."/>
            <person name="Rensing C."/>
        </authorList>
    </citation>
    <scope>NUCLEOTIDE SEQUENCE [LARGE SCALE GENOMIC DNA]</scope>
    <source>
        <strain evidence="1 2">BS1</strain>
    </source>
</reference>
<dbReference type="InterPro" id="IPR008886">
    <property type="entry name" value="UPF0227/Esterase_YqiA"/>
</dbReference>
<dbReference type="AlphaFoldDB" id="A0A2L0XA85"/>
<dbReference type="PANTHER" id="PTHR35602:SF3">
    <property type="entry name" value="ESTERASE YQIA"/>
    <property type="match status" value="1"/>
</dbReference>
<dbReference type="Pfam" id="PF05728">
    <property type="entry name" value="UPF0227"/>
    <property type="match status" value="1"/>
</dbReference>
<accession>A0A2L0XA85</accession>
<dbReference type="OrthoDB" id="9814831at2"/>
<proteinExistence type="predicted"/>
<evidence type="ECO:0000313" key="2">
    <source>
        <dbReference type="Proteomes" id="UP000253772"/>
    </source>
</evidence>
<dbReference type="InterPro" id="IPR029058">
    <property type="entry name" value="AB_hydrolase_fold"/>
</dbReference>
<dbReference type="RefSeq" id="WP_017512173.1">
    <property type="nucleotide sequence ID" value="NZ_CP026544.1"/>
</dbReference>
<sequence>MLLYLHGFRSSPQSFKSRVVQDRMRAWGLEKYFACPMLNVSPSLAIAQAEAAIRGARAGGETDIAIIGSSLGGFYARWLAEKHGCRAVLLNPAIHPWTDLERYLGEQPLYHGGGSVVVERKHLQELLDLRVDAITRPERYYLLAATGDEVLDYREMIAACPGARIRVIEGSDHGISEFEEYVDDVLAFCGYTPNGKTVA</sequence>
<dbReference type="EMBL" id="CP037900">
    <property type="protein sequence ID" value="QBP11063.1"/>
    <property type="molecule type" value="Genomic_DNA"/>
</dbReference>
<gene>
    <name evidence="1" type="ORF">DDF84_015500</name>
</gene>
<dbReference type="Proteomes" id="UP000253772">
    <property type="component" value="Chromosome c1"/>
</dbReference>
<protein>
    <submittedName>
        <fullName evidence="1">Esterase</fullName>
    </submittedName>
</protein>